<dbReference type="OrthoDB" id="2003605at2"/>
<feature type="domain" description="DUF4097" evidence="1">
    <location>
        <begin position="57"/>
        <end position="243"/>
    </location>
</feature>
<reference evidence="3" key="1">
    <citation type="submission" date="2016-10" db="EMBL/GenBank/DDBJ databases">
        <authorList>
            <person name="Varghese N."/>
            <person name="Submissions S."/>
        </authorList>
    </citation>
    <scope>NUCLEOTIDE SEQUENCE [LARGE SCALE GENOMIC DNA]</scope>
    <source>
        <strain evidence="3">P18</strain>
    </source>
</reference>
<dbReference type="AlphaFoldDB" id="A0A1I5UT98"/>
<dbReference type="EMBL" id="FOXO01000014">
    <property type="protein sequence ID" value="SFP98247.1"/>
    <property type="molecule type" value="Genomic_DNA"/>
</dbReference>
<keyword evidence="3" id="KW-1185">Reference proteome</keyword>
<evidence type="ECO:0000313" key="2">
    <source>
        <dbReference type="EMBL" id="SFP98247.1"/>
    </source>
</evidence>
<dbReference type="RefSeq" id="WP_074888108.1">
    <property type="nucleotide sequence ID" value="NZ_FOXO01000014.1"/>
</dbReference>
<dbReference type="Pfam" id="PF13349">
    <property type="entry name" value="DUF4097"/>
    <property type="match status" value="1"/>
</dbReference>
<dbReference type="Proteomes" id="UP000182624">
    <property type="component" value="Unassembled WGS sequence"/>
</dbReference>
<dbReference type="Gene3D" id="2.160.20.120">
    <property type="match status" value="1"/>
</dbReference>
<protein>
    <submittedName>
        <fullName evidence="2">Putative adhesin</fullName>
    </submittedName>
</protein>
<sequence length="265" mass="29309">MQKIVTVIIIAALATVSFTGCGSVSSLFSKESQKVIPFPDDKYGQIVCYEKEFESFSRLDLDVSFGDVYLEKGDKFKLKYCYPEKLVPDYEIKDSSLIVRGKRVMGISNEDGREAFLTITVPDDIWFNMVRLDSGMGDIKIDGITGKDLNVDALMGNVTVSDSTFEKVSIKNSMGDVKFDYVTAKLVDGAAAMGNVNISTSSVNEVKWNNSMGNVTIDGNFENLRINNSMGDIYVNCEENWKGKLYTTMGVVSVNGQSHGETYSR</sequence>
<evidence type="ECO:0000259" key="1">
    <source>
        <dbReference type="Pfam" id="PF13349"/>
    </source>
</evidence>
<evidence type="ECO:0000313" key="3">
    <source>
        <dbReference type="Proteomes" id="UP000182624"/>
    </source>
</evidence>
<name>A0A1I5UT98_9FIRM</name>
<dbReference type="InterPro" id="IPR025164">
    <property type="entry name" value="Toastrack_DUF4097"/>
</dbReference>
<organism evidence="2 3">
    <name type="scientific">Butyrivibrio proteoclasticus</name>
    <dbReference type="NCBI Taxonomy" id="43305"/>
    <lineage>
        <taxon>Bacteria</taxon>
        <taxon>Bacillati</taxon>
        <taxon>Bacillota</taxon>
        <taxon>Clostridia</taxon>
        <taxon>Lachnospirales</taxon>
        <taxon>Lachnospiraceae</taxon>
        <taxon>Butyrivibrio</taxon>
    </lineage>
</organism>
<accession>A0A1I5UT98</accession>
<gene>
    <name evidence="2" type="ORF">SAMN04487928_11428</name>
</gene>
<dbReference type="PROSITE" id="PS51257">
    <property type="entry name" value="PROKAR_LIPOPROTEIN"/>
    <property type="match status" value="1"/>
</dbReference>
<proteinExistence type="predicted"/>